<sequence length="438" mass="50457">MKWIKWIFIIVTGLIAAIAIGLFTYKQIRMSKAKDSLIPAETKALIQVNVDGLVTELMGNALSNPNTYFFGDRDSTGRRRAKVWETGLNIPAMIFFFSEKADADQYYSVQEVKDLKRFKRFVKDQLHIDLDSNSSAVEGGYSYYQQKKLAILMNEKEIVFSIGRDSVDQSTKLKGLLQADRTTWLNALAWSKTHTEEQEADVLWSNADKNWFSFDFQNGSVHVDGLVKSDKWRFPDVARQLKPEPNAVLSAYLDADLSSWIQSQDSLLKKLDLPVDSVHKYYGGYVDINWLDKDVLQQESVVSYEYDDNFEMKEVEQIQDVEAPNLLLRLKGSPHLLGYLPEKLFYTFQKSNQGDLLSLYTGEKGTEAATFAKAKLVFNFNYTQSATVIKHFGWLPKFDRWQKIQLEGKARDPHSLKLHGYFVLEREKIHALYQLFED</sequence>
<dbReference type="Proteomes" id="UP000326921">
    <property type="component" value="Chromosome"/>
</dbReference>
<evidence type="ECO:0000313" key="2">
    <source>
        <dbReference type="EMBL" id="QGA26509.1"/>
    </source>
</evidence>
<keyword evidence="1" id="KW-1133">Transmembrane helix</keyword>
<name>A0A5Q0QBG7_9SPHI</name>
<dbReference type="EMBL" id="CP045652">
    <property type="protein sequence ID" value="QGA26509.1"/>
    <property type="molecule type" value="Genomic_DNA"/>
</dbReference>
<dbReference type="RefSeq" id="WP_153511361.1">
    <property type="nucleotide sequence ID" value="NZ_CP045652.1"/>
</dbReference>
<keyword evidence="1" id="KW-0812">Transmembrane</keyword>
<keyword evidence="1" id="KW-0472">Membrane</keyword>
<evidence type="ECO:0000313" key="3">
    <source>
        <dbReference type="Proteomes" id="UP000326921"/>
    </source>
</evidence>
<organism evidence="2 3">
    <name type="scientific">Sphingobacterium zhuxiongii</name>
    <dbReference type="NCBI Taxonomy" id="2662364"/>
    <lineage>
        <taxon>Bacteria</taxon>
        <taxon>Pseudomonadati</taxon>
        <taxon>Bacteroidota</taxon>
        <taxon>Sphingobacteriia</taxon>
        <taxon>Sphingobacteriales</taxon>
        <taxon>Sphingobacteriaceae</taxon>
        <taxon>Sphingobacterium</taxon>
    </lineage>
</organism>
<dbReference type="AlphaFoldDB" id="A0A5Q0QBG7"/>
<keyword evidence="3" id="KW-1185">Reference proteome</keyword>
<protein>
    <submittedName>
        <fullName evidence="2">Uncharacterized protein</fullName>
    </submittedName>
</protein>
<feature type="transmembrane region" description="Helical" evidence="1">
    <location>
        <begin position="6"/>
        <end position="25"/>
    </location>
</feature>
<gene>
    <name evidence="2" type="ORF">GFH32_09310</name>
</gene>
<accession>A0A5Q0QBG7</accession>
<reference evidence="2 3" key="1">
    <citation type="submission" date="2019-10" db="EMBL/GenBank/DDBJ databases">
        <authorList>
            <person name="Dong K."/>
        </authorList>
    </citation>
    <scope>NUCLEOTIDE SEQUENCE [LARGE SCALE GENOMIC DNA]</scope>
    <source>
        <strain evidence="3">dk4302</strain>
    </source>
</reference>
<evidence type="ECO:0000256" key="1">
    <source>
        <dbReference type="SAM" id="Phobius"/>
    </source>
</evidence>
<proteinExistence type="predicted"/>
<dbReference type="KEGG" id="sphe:GFH32_09310"/>